<dbReference type="AlphaFoldDB" id="A0A1H2UCD9"/>
<proteinExistence type="predicted"/>
<protein>
    <submittedName>
        <fullName evidence="2">Uncharacterized protein</fullName>
    </submittedName>
</protein>
<reference evidence="2 3" key="1">
    <citation type="submission" date="2016-10" db="EMBL/GenBank/DDBJ databases">
        <authorList>
            <person name="de Groot N.N."/>
        </authorList>
    </citation>
    <scope>NUCLEOTIDE SEQUENCE [LARGE SCALE GENOMIC DNA]</scope>
    <source>
        <strain evidence="2 3">S3b</strain>
    </source>
</reference>
<evidence type="ECO:0000313" key="2">
    <source>
        <dbReference type="EMBL" id="SDW53637.1"/>
    </source>
</evidence>
<dbReference type="Proteomes" id="UP000182429">
    <property type="component" value="Unassembled WGS sequence"/>
</dbReference>
<evidence type="ECO:0000313" key="3">
    <source>
        <dbReference type="Proteomes" id="UP000182429"/>
    </source>
</evidence>
<evidence type="ECO:0000256" key="1">
    <source>
        <dbReference type="SAM" id="Phobius"/>
    </source>
</evidence>
<organism evidence="2 3">
    <name type="scientific">Kandleria vitulina</name>
    <dbReference type="NCBI Taxonomy" id="1630"/>
    <lineage>
        <taxon>Bacteria</taxon>
        <taxon>Bacillati</taxon>
        <taxon>Bacillota</taxon>
        <taxon>Erysipelotrichia</taxon>
        <taxon>Erysipelotrichales</taxon>
        <taxon>Coprobacillaceae</taxon>
        <taxon>Kandleria</taxon>
    </lineage>
</organism>
<feature type="transmembrane region" description="Helical" evidence="1">
    <location>
        <begin position="7"/>
        <end position="31"/>
    </location>
</feature>
<sequence>MTSKKIIHICFIIAAIFLFLYLAPFAIFFIAPPHPSIVVL</sequence>
<keyword evidence="1" id="KW-1133">Transmembrane helix</keyword>
<dbReference type="EMBL" id="FNNF01000020">
    <property type="protein sequence ID" value="SDW53637.1"/>
    <property type="molecule type" value="Genomic_DNA"/>
</dbReference>
<gene>
    <name evidence="2" type="ORF">SAMN04487759_1202</name>
</gene>
<keyword evidence="1" id="KW-0472">Membrane</keyword>
<accession>A0A1H2UCD9</accession>
<keyword evidence="1" id="KW-0812">Transmembrane</keyword>
<name>A0A1H2UCD9_9FIRM</name>